<reference evidence="1 2" key="1">
    <citation type="submission" date="2015-02" db="EMBL/GenBank/DDBJ databases">
        <title>Genome sequene of Rhodovulum sulfidophilum DSM 2351.</title>
        <authorList>
            <person name="Nagao N."/>
        </authorList>
    </citation>
    <scope>NUCLEOTIDE SEQUENCE [LARGE SCALE GENOMIC DNA]</scope>
    <source>
        <strain evidence="1 2">DSM 2351</strain>
    </source>
</reference>
<organism evidence="1 2">
    <name type="scientific">Rhodovulum sulfidophilum</name>
    <name type="common">Rhodobacter sulfidophilus</name>
    <dbReference type="NCBI Taxonomy" id="35806"/>
    <lineage>
        <taxon>Bacteria</taxon>
        <taxon>Pseudomonadati</taxon>
        <taxon>Pseudomonadota</taxon>
        <taxon>Alphaproteobacteria</taxon>
        <taxon>Rhodobacterales</taxon>
        <taxon>Paracoccaceae</taxon>
        <taxon>Rhodovulum</taxon>
    </lineage>
</organism>
<gene>
    <name evidence="1" type="ORF">NHU_01805</name>
</gene>
<accession>A0A0D6B256</accession>
<dbReference type="PATRIC" id="fig|35806.4.peg.1862"/>
<evidence type="ECO:0000313" key="2">
    <source>
        <dbReference type="Proteomes" id="UP000064912"/>
    </source>
</evidence>
<proteinExistence type="predicted"/>
<dbReference type="Proteomes" id="UP000064912">
    <property type="component" value="Chromosome"/>
</dbReference>
<protein>
    <submittedName>
        <fullName evidence="1">Uncharacterized protein</fullName>
    </submittedName>
</protein>
<evidence type="ECO:0000313" key="1">
    <source>
        <dbReference type="EMBL" id="BAQ68960.1"/>
    </source>
</evidence>
<dbReference type="AlphaFoldDB" id="A0A0D6B256"/>
<sequence>MRINLNPGWVRNKKTEGSPKMNLHVAQCLLRRDRMDWRKPHLNWISDRFYRYFMTSRG</sequence>
<dbReference type="KEGG" id="rsu:NHU_01805"/>
<dbReference type="EMBL" id="AP014800">
    <property type="protein sequence ID" value="BAQ68960.1"/>
    <property type="molecule type" value="Genomic_DNA"/>
</dbReference>
<name>A0A0D6B256_RHOSU</name>